<dbReference type="Pfam" id="PF01575">
    <property type="entry name" value="MaoC_dehydratas"/>
    <property type="match status" value="1"/>
</dbReference>
<proteinExistence type="predicted"/>
<dbReference type="CDD" id="cd03451">
    <property type="entry name" value="FkbR2"/>
    <property type="match status" value="1"/>
</dbReference>
<reference evidence="2" key="1">
    <citation type="submission" date="2020-05" db="EMBL/GenBank/DDBJ databases">
        <title>Identification of trans-AT polyketide cluster in two marine bacteria, producers of a novel glutaramide-containing polyketide sesbanimide D and analogs.</title>
        <authorList>
            <person name="Kacar D."/>
            <person name="Rodriguez P."/>
            <person name="Canedo L."/>
            <person name="Gonzalez E."/>
            <person name="Galan B."/>
            <person name="De La Calle F."/>
            <person name="Garcia J.L."/>
        </authorList>
    </citation>
    <scope>NUCLEOTIDE SEQUENCE</scope>
    <source>
        <strain evidence="2">PHM038</strain>
    </source>
</reference>
<dbReference type="InterPro" id="IPR002539">
    <property type="entry name" value="MaoC-like_dom"/>
</dbReference>
<dbReference type="Proteomes" id="UP000598467">
    <property type="component" value="Unassembled WGS sequence"/>
</dbReference>
<dbReference type="PANTHER" id="PTHR43664:SF1">
    <property type="entry name" value="BETA-METHYLMALYL-COA DEHYDRATASE"/>
    <property type="match status" value="1"/>
</dbReference>
<sequence>MAGLWFEEFTKGMVIDHAITRTITEADNTFFCALTFNSQPLHIDHHFAAKTEFGRPLVNSLFTLGAMIGMSVNETTLGTTIANLGMSDVTFPAPVFHGDTLRIRTTVEDCRESRSRPNAGIVHFLHEAFNQDGTLVATCKRAAFMHKRPADGQV</sequence>
<evidence type="ECO:0000313" key="2">
    <source>
        <dbReference type="EMBL" id="MBD1545423.1"/>
    </source>
</evidence>
<gene>
    <name evidence="2" type="ORF">HK439_04065</name>
</gene>
<dbReference type="AlphaFoldDB" id="A0A926S3K4"/>
<name>A0A926S3K4_9HYPH</name>
<dbReference type="Gene3D" id="3.10.129.10">
    <property type="entry name" value="Hotdog Thioesterase"/>
    <property type="match status" value="1"/>
</dbReference>
<dbReference type="InterPro" id="IPR052342">
    <property type="entry name" value="MCH/BMMD"/>
</dbReference>
<evidence type="ECO:0000259" key="1">
    <source>
        <dbReference type="Pfam" id="PF01575"/>
    </source>
</evidence>
<feature type="domain" description="MaoC-like" evidence="1">
    <location>
        <begin position="12"/>
        <end position="115"/>
    </location>
</feature>
<organism evidence="2 3">
    <name type="scientific">Roseibium aggregatum</name>
    <dbReference type="NCBI Taxonomy" id="187304"/>
    <lineage>
        <taxon>Bacteria</taxon>
        <taxon>Pseudomonadati</taxon>
        <taxon>Pseudomonadota</taxon>
        <taxon>Alphaproteobacteria</taxon>
        <taxon>Hyphomicrobiales</taxon>
        <taxon>Stappiaceae</taxon>
        <taxon>Roseibium</taxon>
    </lineage>
</organism>
<dbReference type="SUPFAM" id="SSF54637">
    <property type="entry name" value="Thioesterase/thiol ester dehydrase-isomerase"/>
    <property type="match status" value="1"/>
</dbReference>
<dbReference type="InterPro" id="IPR029069">
    <property type="entry name" value="HotDog_dom_sf"/>
</dbReference>
<dbReference type="RefSeq" id="WP_190290097.1">
    <property type="nucleotide sequence ID" value="NZ_JABFCZ010000004.1"/>
</dbReference>
<comment type="caution">
    <text evidence="2">The sequence shown here is derived from an EMBL/GenBank/DDBJ whole genome shotgun (WGS) entry which is preliminary data.</text>
</comment>
<accession>A0A926S3K4</accession>
<dbReference type="PANTHER" id="PTHR43664">
    <property type="entry name" value="MONOAMINE OXIDASE-RELATED"/>
    <property type="match status" value="1"/>
</dbReference>
<dbReference type="EMBL" id="JABFCZ010000004">
    <property type="protein sequence ID" value="MBD1545423.1"/>
    <property type="molecule type" value="Genomic_DNA"/>
</dbReference>
<protein>
    <submittedName>
        <fullName evidence="2">MaoC family dehydratase</fullName>
    </submittedName>
</protein>
<evidence type="ECO:0000313" key="3">
    <source>
        <dbReference type="Proteomes" id="UP000598467"/>
    </source>
</evidence>